<organism evidence="1">
    <name type="scientific">Tanacetum cinerariifolium</name>
    <name type="common">Dalmatian daisy</name>
    <name type="synonym">Chrysanthemum cinerariifolium</name>
    <dbReference type="NCBI Taxonomy" id="118510"/>
    <lineage>
        <taxon>Eukaryota</taxon>
        <taxon>Viridiplantae</taxon>
        <taxon>Streptophyta</taxon>
        <taxon>Embryophyta</taxon>
        <taxon>Tracheophyta</taxon>
        <taxon>Spermatophyta</taxon>
        <taxon>Magnoliopsida</taxon>
        <taxon>eudicotyledons</taxon>
        <taxon>Gunneridae</taxon>
        <taxon>Pentapetalae</taxon>
        <taxon>asterids</taxon>
        <taxon>campanulids</taxon>
        <taxon>Asterales</taxon>
        <taxon>Asteraceae</taxon>
        <taxon>Asteroideae</taxon>
        <taxon>Anthemideae</taxon>
        <taxon>Anthemidinae</taxon>
        <taxon>Tanacetum</taxon>
    </lineage>
</organism>
<dbReference type="AlphaFoldDB" id="A0A6L2LBB2"/>
<comment type="caution">
    <text evidence="1">The sequence shown here is derived from an EMBL/GenBank/DDBJ whole genome shotgun (WGS) entry which is preliminary data.</text>
</comment>
<proteinExistence type="predicted"/>
<dbReference type="EMBL" id="BKCJ010003836">
    <property type="protein sequence ID" value="GEU57464.1"/>
    <property type="molecule type" value="Genomic_DNA"/>
</dbReference>
<evidence type="ECO:0000313" key="1">
    <source>
        <dbReference type="EMBL" id="GEU57464.1"/>
    </source>
</evidence>
<accession>A0A6L2LBB2</accession>
<protein>
    <submittedName>
        <fullName evidence="1">Uncharacterized protein</fullName>
    </submittedName>
</protein>
<feature type="non-terminal residue" evidence="1">
    <location>
        <position position="1"/>
    </location>
</feature>
<reference evidence="1" key="1">
    <citation type="journal article" date="2019" name="Sci. Rep.">
        <title>Draft genome of Tanacetum cinerariifolium, the natural source of mosquito coil.</title>
        <authorList>
            <person name="Yamashiro T."/>
            <person name="Shiraishi A."/>
            <person name="Satake H."/>
            <person name="Nakayama K."/>
        </authorList>
    </citation>
    <scope>NUCLEOTIDE SEQUENCE</scope>
</reference>
<name>A0A6L2LBB2_TANCI</name>
<gene>
    <name evidence="1" type="ORF">Tci_029442</name>
</gene>
<sequence>IRYHYHLGVRDTYVLDTRAYAPEKVTATDLFYLRSMDEGTTNVPYKLAQYLFRHAKGRKSGARWFGGHFIGRLAEHFSLVSDEGLMGLTVIVRELSVIDMDELQEVMDAMAIDFSRFTVWAASGISQLLDLSGATYTRLARIQILSTGFNTTYPGFGIWRIDFLIKSLHEVTAVKVRVSAAKLNLVLFTSPGKTYSSSSNNSSGLVLIASPTLSLFHDDPYMKVMHAYYAKESPIPPPVIVPPSPMLSPMFNPQEFFLPGELLPPKKRGRDRSSSFTSALPQEFEIGESSHKISVKRHEEQIEKFLNHLDELSLDLIENIEDDI</sequence>